<sequence length="78" mass="8738">MVNMWTRVRHLKELLAVVVQVSHRVKAGLLQLNPTIPFVDNDAYVDSSDRDVSLASSSPWTSMFSLIPQLRSCALGRI</sequence>
<keyword evidence="2" id="KW-1185">Reference proteome</keyword>
<gene>
    <name evidence="1" type="ORF">T12_7153</name>
</gene>
<comment type="caution">
    <text evidence="1">The sequence shown here is derived from an EMBL/GenBank/DDBJ whole genome shotgun (WGS) entry which is preliminary data.</text>
</comment>
<dbReference type="Proteomes" id="UP000054783">
    <property type="component" value="Unassembled WGS sequence"/>
</dbReference>
<evidence type="ECO:0000313" key="1">
    <source>
        <dbReference type="EMBL" id="KRY06782.1"/>
    </source>
</evidence>
<dbReference type="AlphaFoldDB" id="A0A0V0Z2V8"/>
<dbReference type="EMBL" id="JYDQ01000667">
    <property type="protein sequence ID" value="KRY06782.1"/>
    <property type="molecule type" value="Genomic_DNA"/>
</dbReference>
<organism evidence="1 2">
    <name type="scientific">Trichinella patagoniensis</name>
    <dbReference type="NCBI Taxonomy" id="990121"/>
    <lineage>
        <taxon>Eukaryota</taxon>
        <taxon>Metazoa</taxon>
        <taxon>Ecdysozoa</taxon>
        <taxon>Nematoda</taxon>
        <taxon>Enoplea</taxon>
        <taxon>Dorylaimia</taxon>
        <taxon>Trichinellida</taxon>
        <taxon>Trichinellidae</taxon>
        <taxon>Trichinella</taxon>
    </lineage>
</organism>
<name>A0A0V0Z2V8_9BILA</name>
<reference evidence="1 2" key="1">
    <citation type="submission" date="2015-01" db="EMBL/GenBank/DDBJ databases">
        <title>Evolution of Trichinella species and genotypes.</title>
        <authorList>
            <person name="Korhonen P.K."/>
            <person name="Edoardo P."/>
            <person name="Giuseppe L.R."/>
            <person name="Gasser R.B."/>
        </authorList>
    </citation>
    <scope>NUCLEOTIDE SEQUENCE [LARGE SCALE GENOMIC DNA]</scope>
    <source>
        <strain evidence="1">ISS2496</strain>
    </source>
</reference>
<proteinExistence type="predicted"/>
<evidence type="ECO:0000313" key="2">
    <source>
        <dbReference type="Proteomes" id="UP000054783"/>
    </source>
</evidence>
<protein>
    <submittedName>
        <fullName evidence="1">Uncharacterized protein</fullName>
    </submittedName>
</protein>
<accession>A0A0V0Z2V8</accession>